<reference evidence="1" key="1">
    <citation type="submission" date="2022-09" db="EMBL/GenBank/DDBJ databases">
        <authorList>
            <person name="Li D."/>
            <person name="Cheng J."/>
            <person name="Li Y."/>
        </authorList>
    </citation>
    <scope>NUCLEOTIDE SEQUENCE</scope>
    <source>
        <strain evidence="1">DL</strain>
    </source>
</reference>
<dbReference type="Proteomes" id="UP001063368">
    <property type="component" value="Chromosome"/>
</dbReference>
<sequence length="48" mass="5156">MHKINGRRNWLMHQVPGGILGRTARLTKPVQGTLLGLLAAAAVLAQLL</sequence>
<dbReference type="RefSeq" id="WP_176697581.1">
    <property type="nucleotide sequence ID" value="NZ_CECE01000006.1"/>
</dbReference>
<keyword evidence="2" id="KW-1185">Reference proteome</keyword>
<dbReference type="EMBL" id="CP106856">
    <property type="protein sequence ID" value="UYB34696.1"/>
    <property type="molecule type" value="Genomic_DNA"/>
</dbReference>
<accession>A0ABY6FNC7</accession>
<name>A0ABY6FNC7_9MICC</name>
<evidence type="ECO:0000313" key="2">
    <source>
        <dbReference type="Proteomes" id="UP001063368"/>
    </source>
</evidence>
<gene>
    <name evidence="1" type="ORF">N9A08_08460</name>
</gene>
<proteinExistence type="predicted"/>
<organism evidence="1 2">
    <name type="scientific">Arthrobacter koreensis</name>
    <dbReference type="NCBI Taxonomy" id="199136"/>
    <lineage>
        <taxon>Bacteria</taxon>
        <taxon>Bacillati</taxon>
        <taxon>Actinomycetota</taxon>
        <taxon>Actinomycetes</taxon>
        <taxon>Micrococcales</taxon>
        <taxon>Micrococcaceae</taxon>
        <taxon>Arthrobacter</taxon>
    </lineage>
</organism>
<evidence type="ECO:0000313" key="1">
    <source>
        <dbReference type="EMBL" id="UYB34696.1"/>
    </source>
</evidence>
<protein>
    <submittedName>
        <fullName evidence="1">Uncharacterized protein</fullName>
    </submittedName>
</protein>